<name>A0ABV4T0D8_9EURY</name>
<keyword evidence="1" id="KW-0723">Serine/threonine-protein kinase</keyword>
<dbReference type="Gene3D" id="3.30.200.20">
    <property type="entry name" value="Phosphorylase Kinase, domain 1"/>
    <property type="match status" value="1"/>
</dbReference>
<comment type="caution">
    <text evidence="1">The sequence shown here is derived from an EMBL/GenBank/DDBJ whole genome shotgun (WGS) entry which is preliminary data.</text>
</comment>
<keyword evidence="1" id="KW-0418">Kinase</keyword>
<dbReference type="SUPFAM" id="SSF56112">
    <property type="entry name" value="Protein kinase-like (PK-like)"/>
    <property type="match status" value="1"/>
</dbReference>
<dbReference type="RefSeq" id="WP_372823028.1">
    <property type="nucleotide sequence ID" value="NZ_JARRIG010000001.1"/>
</dbReference>
<dbReference type="InterPro" id="IPR011009">
    <property type="entry name" value="Kinase-like_dom_sf"/>
</dbReference>
<reference evidence="1 2" key="1">
    <citation type="submission" date="2023-03" db="EMBL/GenBank/DDBJ databases">
        <title>Speciation in Pyrococcus: adaptation to high temperature as a mechanism.</title>
        <authorList>
            <person name="Gu J."/>
        </authorList>
    </citation>
    <scope>NUCLEOTIDE SEQUENCE [LARGE SCALE GENOMIC DNA]</scope>
    <source>
        <strain evidence="1 2">LMOA34</strain>
    </source>
</reference>
<dbReference type="GO" id="GO:0004674">
    <property type="term" value="F:protein serine/threonine kinase activity"/>
    <property type="evidence" value="ECO:0007669"/>
    <property type="project" value="UniProtKB-KW"/>
</dbReference>
<evidence type="ECO:0000313" key="2">
    <source>
        <dbReference type="Proteomes" id="UP001571980"/>
    </source>
</evidence>
<keyword evidence="2" id="KW-1185">Reference proteome</keyword>
<keyword evidence="1" id="KW-0808">Transferase</keyword>
<proteinExistence type="predicted"/>
<organism evidence="1 2">
    <name type="scientific">Pyrococcus kukulkanii</name>
    <dbReference type="NCBI Taxonomy" id="1609559"/>
    <lineage>
        <taxon>Archaea</taxon>
        <taxon>Methanobacteriati</taxon>
        <taxon>Methanobacteriota</taxon>
        <taxon>Thermococci</taxon>
        <taxon>Thermococcales</taxon>
        <taxon>Thermococcaceae</taxon>
        <taxon>Pyrococcus</taxon>
    </lineage>
</organism>
<gene>
    <name evidence="1" type="ORF">P8X34_00805</name>
</gene>
<evidence type="ECO:0000313" key="1">
    <source>
        <dbReference type="EMBL" id="MFA4803300.1"/>
    </source>
</evidence>
<sequence length="216" mass="25035">MLQEIIKDEIRKLKPILSNYGIKLERFLAKGTTSYVFLGTFNEEKVVIKYQRPDTPRKTLEREAHILEILRGRNITGDLIFYTQIKGRELLVRKYVDGELLINTLPKKEDILKIAEKAYILDILGIDHGQIQGGKHIIIGGNDVWIIDFEKASTRRKPRNLTSAMAMLFLSNNVISRRISIEYGITRDFKEMLRSALREYKVSKDIEKVMEVLSIL</sequence>
<dbReference type="Proteomes" id="UP001571980">
    <property type="component" value="Unassembled WGS sequence"/>
</dbReference>
<accession>A0ABV4T0D8</accession>
<protein>
    <submittedName>
        <fullName evidence="1">Serine/threonine protein kinase</fullName>
    </submittedName>
</protein>
<dbReference type="EMBL" id="JARRIG010000001">
    <property type="protein sequence ID" value="MFA4803300.1"/>
    <property type="molecule type" value="Genomic_DNA"/>
</dbReference>